<proteinExistence type="predicted"/>
<feature type="chain" id="PRO_5009438850" description="SGNH/GDSL hydrolase family protein" evidence="1">
    <location>
        <begin position="28"/>
        <end position="383"/>
    </location>
</feature>
<feature type="signal peptide" evidence="1">
    <location>
        <begin position="1"/>
        <end position="27"/>
    </location>
</feature>
<reference evidence="3" key="1">
    <citation type="submission" date="2016-10" db="EMBL/GenBank/DDBJ databases">
        <title>Comparative genomics uncovers the prolific and rare metabolic potential of the cyanobacterial genus Moorea.</title>
        <authorList>
            <person name="Leao T."/>
            <person name="Castelao G."/>
            <person name="Korobeynikov A."/>
            <person name="Monroe E.A."/>
            <person name="Podell S."/>
            <person name="Glukhov E."/>
            <person name="Allen E."/>
            <person name="Gerwick W.H."/>
            <person name="Gerwick L."/>
        </authorList>
    </citation>
    <scope>NUCLEOTIDE SEQUENCE [LARGE SCALE GENOMIC DNA]</scope>
    <source>
        <strain evidence="3">PAL-8-15-08-1</strain>
    </source>
</reference>
<sequence>MNSYRRFHLTLAAVTFPSLFGFGLLNAAVDPYGVINSPELPGLNQLKPEQFNHVRLFKAIDVIRNEPKIVLLGSSRTDLGLNPNHPGLKPGNSGYNLALVGPNMYEVKRYFDHALTNQPDLKTVVIGIDFFMFNDLKTNAPDFKESLINQKTIPLQEVINSTLSLNALNATKSTLSSSIKSKAYFLYDANGMRFIYNNKPKKPLPAGFQDMLKGLMTTDGYYKDYRLSDSFLNDLKDIVDTCQEKGIELKVFISPSHATQWESLRVTGLWPVFEEWKRRLVEITPVWDFSGYNSITTEAIREEMKNYWDSSHYREEVGDLILNRLFSYQSQTVPEDFGVLMTPENVESHLGKIRNKRKSWAETNPDLVQLVEDLNQKSEIASQ</sequence>
<keyword evidence="1" id="KW-0732">Signal</keyword>
<organism evidence="2 3">
    <name type="scientific">Moorena producens PAL-8-15-08-1</name>
    <dbReference type="NCBI Taxonomy" id="1458985"/>
    <lineage>
        <taxon>Bacteria</taxon>
        <taxon>Bacillati</taxon>
        <taxon>Cyanobacteriota</taxon>
        <taxon>Cyanophyceae</taxon>
        <taxon>Coleofasciculales</taxon>
        <taxon>Coleofasciculaceae</taxon>
        <taxon>Moorena</taxon>
    </lineage>
</organism>
<protein>
    <recommendedName>
        <fullName evidence="4">SGNH/GDSL hydrolase family protein</fullName>
    </recommendedName>
</protein>
<gene>
    <name evidence="2" type="ORF">BJP34_18215</name>
</gene>
<dbReference type="KEGG" id="mpro:BJP34_18215"/>
<accession>A0A1D8TTZ4</accession>
<dbReference type="SUPFAM" id="SSF52266">
    <property type="entry name" value="SGNH hydrolase"/>
    <property type="match status" value="1"/>
</dbReference>
<evidence type="ECO:0008006" key="4">
    <source>
        <dbReference type="Google" id="ProtNLM"/>
    </source>
</evidence>
<dbReference type="OrthoDB" id="5349052at2"/>
<evidence type="ECO:0000256" key="1">
    <source>
        <dbReference type="SAM" id="SignalP"/>
    </source>
</evidence>
<dbReference type="EMBL" id="CP017599">
    <property type="protein sequence ID" value="AOX01119.1"/>
    <property type="molecule type" value="Genomic_DNA"/>
</dbReference>
<dbReference type="Proteomes" id="UP000177870">
    <property type="component" value="Chromosome"/>
</dbReference>
<dbReference type="RefSeq" id="WP_070393569.1">
    <property type="nucleotide sequence ID" value="NZ_CP017599.1"/>
</dbReference>
<evidence type="ECO:0000313" key="2">
    <source>
        <dbReference type="EMBL" id="AOX01119.1"/>
    </source>
</evidence>
<dbReference type="STRING" id="1458985.BJP34_18215"/>
<evidence type="ECO:0000313" key="3">
    <source>
        <dbReference type="Proteomes" id="UP000177870"/>
    </source>
</evidence>
<name>A0A1D8TTZ4_9CYAN</name>
<dbReference type="AlphaFoldDB" id="A0A1D8TTZ4"/>